<name>A0A445D856_ARAHY</name>
<feature type="transmembrane region" description="Helical" evidence="6">
    <location>
        <begin position="93"/>
        <end position="115"/>
    </location>
</feature>
<feature type="transmembrane region" description="Helical" evidence="6">
    <location>
        <begin position="236"/>
        <end position="257"/>
    </location>
</feature>
<organism evidence="8 9">
    <name type="scientific">Arachis hypogaea</name>
    <name type="common">Peanut</name>
    <dbReference type="NCBI Taxonomy" id="3818"/>
    <lineage>
        <taxon>Eukaryota</taxon>
        <taxon>Viridiplantae</taxon>
        <taxon>Streptophyta</taxon>
        <taxon>Embryophyta</taxon>
        <taxon>Tracheophyta</taxon>
        <taxon>Spermatophyta</taxon>
        <taxon>Magnoliopsida</taxon>
        <taxon>eudicotyledons</taxon>
        <taxon>Gunneridae</taxon>
        <taxon>Pentapetalae</taxon>
        <taxon>rosids</taxon>
        <taxon>fabids</taxon>
        <taxon>Fabales</taxon>
        <taxon>Fabaceae</taxon>
        <taxon>Papilionoideae</taxon>
        <taxon>50 kb inversion clade</taxon>
        <taxon>dalbergioids sensu lato</taxon>
        <taxon>Dalbergieae</taxon>
        <taxon>Pterocarpus clade</taxon>
        <taxon>Arachis</taxon>
    </lineage>
</organism>
<feature type="domain" description="EamA" evidence="7">
    <location>
        <begin position="42"/>
        <end position="171"/>
    </location>
</feature>
<dbReference type="GO" id="GO:0022857">
    <property type="term" value="F:transmembrane transporter activity"/>
    <property type="evidence" value="ECO:0007669"/>
    <property type="project" value="InterPro"/>
</dbReference>
<dbReference type="Proteomes" id="UP000289738">
    <property type="component" value="Chromosome A05"/>
</dbReference>
<dbReference type="InterPro" id="IPR030184">
    <property type="entry name" value="WAT1-related"/>
</dbReference>
<feature type="transmembrane region" description="Helical" evidence="6">
    <location>
        <begin position="300"/>
        <end position="320"/>
    </location>
</feature>
<dbReference type="STRING" id="3818.A0A445D856"/>
<reference evidence="8 9" key="1">
    <citation type="submission" date="2019-01" db="EMBL/GenBank/DDBJ databases">
        <title>Sequencing of cultivated peanut Arachis hypogaea provides insights into genome evolution and oil improvement.</title>
        <authorList>
            <person name="Chen X."/>
        </authorList>
    </citation>
    <scope>NUCLEOTIDE SEQUENCE [LARGE SCALE GENOMIC DNA]</scope>
    <source>
        <strain evidence="9">cv. Fuhuasheng</strain>
        <tissue evidence="8">Leaves</tissue>
    </source>
</reference>
<dbReference type="AlphaFoldDB" id="A0A445D856"/>
<feature type="transmembrane region" description="Helical" evidence="6">
    <location>
        <begin position="59"/>
        <end position="81"/>
    </location>
</feature>
<keyword evidence="9" id="KW-1185">Reference proteome</keyword>
<feature type="transmembrane region" description="Helical" evidence="6">
    <location>
        <begin position="121"/>
        <end position="141"/>
    </location>
</feature>
<evidence type="ECO:0000313" key="8">
    <source>
        <dbReference type="EMBL" id="RYR59457.1"/>
    </source>
</evidence>
<comment type="subcellular location">
    <subcellularLocation>
        <location evidence="1 6">Membrane</location>
        <topology evidence="1 6">Multi-pass membrane protein</topology>
    </subcellularLocation>
</comment>
<comment type="caution">
    <text evidence="8">The sequence shown here is derived from an EMBL/GenBank/DDBJ whole genome shotgun (WGS) entry which is preliminary data.</text>
</comment>
<evidence type="ECO:0000256" key="5">
    <source>
        <dbReference type="ARBA" id="ARBA00023136"/>
    </source>
</evidence>
<feature type="domain" description="EamA" evidence="7">
    <location>
        <begin position="207"/>
        <end position="343"/>
    </location>
</feature>
<feature type="transmembrane region" description="Helical" evidence="6">
    <location>
        <begin position="21"/>
        <end position="39"/>
    </location>
</feature>
<dbReference type="Gramene" id="arahy.Tifrunner.gnm2.ann2.Ah05g157300.1">
    <property type="protein sequence ID" value="arahy.Tifrunner.gnm2.ann2.Ah05g157300.1-CDS"/>
    <property type="gene ID" value="arahy.Tifrunner.gnm2.ann2.Ah05g157300"/>
</dbReference>
<dbReference type="InterPro" id="IPR000620">
    <property type="entry name" value="EamA_dom"/>
</dbReference>
<evidence type="ECO:0000259" key="7">
    <source>
        <dbReference type="Pfam" id="PF00892"/>
    </source>
</evidence>
<proteinExistence type="inferred from homology"/>
<evidence type="ECO:0000256" key="1">
    <source>
        <dbReference type="ARBA" id="ARBA00004141"/>
    </source>
</evidence>
<dbReference type="GO" id="GO:0016020">
    <property type="term" value="C:membrane"/>
    <property type="evidence" value="ECO:0007669"/>
    <property type="project" value="UniProtKB-SubCell"/>
</dbReference>
<evidence type="ECO:0000256" key="3">
    <source>
        <dbReference type="ARBA" id="ARBA00022692"/>
    </source>
</evidence>
<feature type="transmembrane region" description="Helical" evidence="6">
    <location>
        <begin position="153"/>
        <end position="173"/>
    </location>
</feature>
<keyword evidence="4 6" id="KW-1133">Transmembrane helix</keyword>
<dbReference type="SUPFAM" id="SSF103481">
    <property type="entry name" value="Multidrug resistance efflux transporter EmrE"/>
    <property type="match status" value="2"/>
</dbReference>
<sequence>MNVLDVHYHSSQFITFSNELMATRVGVSITAAMISVQFLEVGLNTLVKSANTNGMSNYVFILYSNLLALFFLLPSTFFFYRNAPPPPPIPTSVLSRILLLSCLSTTVQTLMYTGIGYSSPTLASAMVDLIPAFTFIIAIFSRMENLNMKRHSSYAKIIGTVVSIAGALIVTLYKGMPITLSGTSGSLPNKIGTNYLSAEANSNWILGGFLLATASFCLSILFVVQTWIIKDYPEEFVVTTTACGFVVVLSAIVALFAEHNKKAWILKPDMELVSIFYSAIFVVSIRSVVTTWACRKKGPVYVAMFNPLAMVVAIAMGITFLGDTLYLGSVIGAVAIAIGFYSVMWAMAQEENMVVKNNEFVPSSTAPLLPKKNTDCT</sequence>
<accession>A0A445D856</accession>
<evidence type="ECO:0000256" key="2">
    <source>
        <dbReference type="ARBA" id="ARBA00007635"/>
    </source>
</evidence>
<feature type="transmembrane region" description="Helical" evidence="6">
    <location>
        <begin position="326"/>
        <end position="348"/>
    </location>
</feature>
<comment type="similarity">
    <text evidence="2 6">Belongs to the drug/metabolite transporter (DMT) superfamily. Plant drug/metabolite exporter (P-DME) (TC 2.A.7.4) family.</text>
</comment>
<evidence type="ECO:0000313" key="9">
    <source>
        <dbReference type="Proteomes" id="UP000289738"/>
    </source>
</evidence>
<dbReference type="EMBL" id="SDMP01000005">
    <property type="protein sequence ID" value="RYR59457.1"/>
    <property type="molecule type" value="Genomic_DNA"/>
</dbReference>
<feature type="transmembrane region" description="Helical" evidence="6">
    <location>
        <begin position="272"/>
        <end position="293"/>
    </location>
</feature>
<protein>
    <recommendedName>
        <fullName evidence="6">WAT1-related protein</fullName>
    </recommendedName>
</protein>
<keyword evidence="5 6" id="KW-0472">Membrane</keyword>
<dbReference type="OrthoDB" id="1746609at2759"/>
<gene>
    <name evidence="8" type="ORF">Ahy_A05g025349</name>
</gene>
<feature type="transmembrane region" description="Helical" evidence="6">
    <location>
        <begin position="204"/>
        <end position="224"/>
    </location>
</feature>
<dbReference type="InterPro" id="IPR037185">
    <property type="entry name" value="EmrE-like"/>
</dbReference>
<evidence type="ECO:0000256" key="4">
    <source>
        <dbReference type="ARBA" id="ARBA00022989"/>
    </source>
</evidence>
<keyword evidence="3 6" id="KW-0812">Transmembrane</keyword>
<evidence type="ECO:0000256" key="6">
    <source>
        <dbReference type="RuleBase" id="RU363077"/>
    </source>
</evidence>
<dbReference type="SMR" id="A0A445D856"/>
<dbReference type="Pfam" id="PF00892">
    <property type="entry name" value="EamA"/>
    <property type="match status" value="2"/>
</dbReference>
<dbReference type="PANTHER" id="PTHR31218">
    <property type="entry name" value="WAT1-RELATED PROTEIN"/>
    <property type="match status" value="1"/>
</dbReference>